<proteinExistence type="inferred from homology"/>
<evidence type="ECO:0000256" key="2">
    <source>
        <dbReference type="ARBA" id="ARBA00009950"/>
    </source>
</evidence>
<evidence type="ECO:0000256" key="7">
    <source>
        <dbReference type="ARBA" id="ARBA00023136"/>
    </source>
</evidence>
<dbReference type="GO" id="GO:0006624">
    <property type="term" value="P:vacuolar protein processing"/>
    <property type="evidence" value="ECO:0007669"/>
    <property type="project" value="TreeGrafter"/>
</dbReference>
<evidence type="ECO:0000256" key="6">
    <source>
        <dbReference type="ARBA" id="ARBA00022989"/>
    </source>
</evidence>
<sequence length="188" mass="21004">MADQQSPVLDTKALFAPKKGKQATKGQKQIYQDNKETIKFYSIMAAVALLLKLVFSSPFSTTTNLLLTIWAVLVQAVAIALMQYMAKPVLSGPSQNVVDGGIDLNLKSGFADNLKDLVITTSVCTVLSIFSNGFWVLWLWLPMFFVYKIWVSFIAPWIFAPPPEGPPPEVADKKRKKMERKMARAGYR</sequence>
<protein>
    <recommendedName>
        <fullName evidence="3">Transmembrane protein 208</fullName>
    </recommendedName>
</protein>
<dbReference type="PANTHER" id="PTHR13505">
    <property type="entry name" value="TRANSMEMBRANE PROTEIN 208"/>
    <property type="match status" value="1"/>
</dbReference>
<reference evidence="10" key="1">
    <citation type="submission" date="2018-10" db="EMBL/GenBank/DDBJ databases">
        <title>Transcriptome assembly of Aceria tosichella (Wheat curl mite) Type 2.</title>
        <authorList>
            <person name="Scully E.D."/>
            <person name="Geib S.M."/>
            <person name="Palmer N.A."/>
            <person name="Gupta A.K."/>
            <person name="Sarath G."/>
            <person name="Tatineni S."/>
        </authorList>
    </citation>
    <scope>NUCLEOTIDE SEQUENCE</scope>
    <source>
        <strain evidence="10">LincolnNE</strain>
    </source>
</reference>
<dbReference type="GO" id="GO:0005789">
    <property type="term" value="C:endoplasmic reticulum membrane"/>
    <property type="evidence" value="ECO:0007669"/>
    <property type="project" value="UniProtKB-SubCell"/>
</dbReference>
<feature type="transmembrane region" description="Helical" evidence="9">
    <location>
        <begin position="38"/>
        <end position="55"/>
    </location>
</feature>
<dbReference type="EMBL" id="GGYP01002450">
    <property type="protein sequence ID" value="MDE47221.1"/>
    <property type="molecule type" value="Transcribed_RNA"/>
</dbReference>
<accession>A0A6G1SAH8</accession>
<gene>
    <name evidence="10" type="primary">Tmem208</name>
    <name evidence="10" type="ORF">g.10680</name>
</gene>
<dbReference type="Pfam" id="PF05620">
    <property type="entry name" value="TMEM208_SND2"/>
    <property type="match status" value="1"/>
</dbReference>
<feature type="transmembrane region" description="Helical" evidence="9">
    <location>
        <begin position="67"/>
        <end position="86"/>
    </location>
</feature>
<keyword evidence="6 9" id="KW-1133">Transmembrane helix</keyword>
<comment type="subcellular location">
    <subcellularLocation>
        <location evidence="1">Endoplasmic reticulum membrane</location>
        <topology evidence="1">Multi-pass membrane protein</topology>
    </subcellularLocation>
</comment>
<evidence type="ECO:0000256" key="3">
    <source>
        <dbReference type="ARBA" id="ARBA00015033"/>
    </source>
</evidence>
<organism evidence="10">
    <name type="scientific">Aceria tosichella</name>
    <name type="common">wheat curl mite</name>
    <dbReference type="NCBI Taxonomy" id="561515"/>
    <lineage>
        <taxon>Eukaryota</taxon>
        <taxon>Metazoa</taxon>
        <taxon>Ecdysozoa</taxon>
        <taxon>Arthropoda</taxon>
        <taxon>Chelicerata</taxon>
        <taxon>Arachnida</taxon>
        <taxon>Acari</taxon>
        <taxon>Acariformes</taxon>
        <taxon>Trombidiformes</taxon>
        <taxon>Prostigmata</taxon>
        <taxon>Eupodina</taxon>
        <taxon>Eriophyoidea</taxon>
        <taxon>Eriophyidae</taxon>
        <taxon>Eriophyinae</taxon>
        <taxon>Aceriini</taxon>
        <taxon>Aceria</taxon>
    </lineage>
</organism>
<evidence type="ECO:0000256" key="9">
    <source>
        <dbReference type="SAM" id="Phobius"/>
    </source>
</evidence>
<keyword evidence="7 9" id="KW-0472">Membrane</keyword>
<evidence type="ECO:0000256" key="5">
    <source>
        <dbReference type="ARBA" id="ARBA00022824"/>
    </source>
</evidence>
<evidence type="ECO:0000313" key="10">
    <source>
        <dbReference type="EMBL" id="MDE47221.1"/>
    </source>
</evidence>
<evidence type="ECO:0000256" key="4">
    <source>
        <dbReference type="ARBA" id="ARBA00022692"/>
    </source>
</evidence>
<name>A0A6G1SAH8_9ACAR</name>
<evidence type="ECO:0000256" key="1">
    <source>
        <dbReference type="ARBA" id="ARBA00004477"/>
    </source>
</evidence>
<keyword evidence="4 9" id="KW-0812">Transmembrane</keyword>
<feature type="transmembrane region" description="Helical" evidence="9">
    <location>
        <begin position="117"/>
        <end position="141"/>
    </location>
</feature>
<dbReference type="GO" id="GO:0005773">
    <property type="term" value="C:vacuole"/>
    <property type="evidence" value="ECO:0007669"/>
    <property type="project" value="GOC"/>
</dbReference>
<dbReference type="PANTHER" id="PTHR13505:SF7">
    <property type="entry name" value="TRANSMEMBRANE PROTEIN 208"/>
    <property type="match status" value="1"/>
</dbReference>
<feature type="region of interest" description="Disordered" evidence="8">
    <location>
        <begin position="164"/>
        <end position="188"/>
    </location>
</feature>
<dbReference type="AlphaFoldDB" id="A0A6G1SAH8"/>
<dbReference type="InterPro" id="IPR008506">
    <property type="entry name" value="SND2/TMEM208"/>
</dbReference>
<comment type="similarity">
    <text evidence="2">Belongs to the TMEM208 family.</text>
</comment>
<keyword evidence="5" id="KW-0256">Endoplasmic reticulum</keyword>
<evidence type="ECO:0000256" key="8">
    <source>
        <dbReference type="SAM" id="MobiDB-lite"/>
    </source>
</evidence>